<keyword evidence="6 7" id="KW-0520">NAD</keyword>
<dbReference type="AlphaFoldDB" id="A0A315ESV9"/>
<feature type="binding site" description="in other chain" evidence="8">
    <location>
        <begin position="20"/>
        <end position="22"/>
    </location>
    <ligand>
        <name>FMN</name>
        <dbReference type="ChEBI" id="CHEBI:58210"/>
        <note>ligand shared between dimeric partners</note>
    </ligand>
</feature>
<evidence type="ECO:0000313" key="10">
    <source>
        <dbReference type="EMBL" id="PUE60351.1"/>
    </source>
</evidence>
<evidence type="ECO:0000313" key="11">
    <source>
        <dbReference type="Proteomes" id="UP000251341"/>
    </source>
</evidence>
<sequence length="199" mass="22044">MSDVEKENQLLMVSQVMATRQTILPKRLIEPGPSAVEIEKLFLAASTAPDHDLINPWRFLVIPAHKREDLGELFVQALSERDPSATDEQLEQARDKARRSPLLMVLIVDAAKGDPEIDMHERVLSAGCAVQNFMLLANAMGYGTGLTSGKGLKAQSFRSGLQLNRSEHAICFLNVGTVSSRKPFKPRPEAHQFVQVWGD</sequence>
<evidence type="ECO:0000256" key="6">
    <source>
        <dbReference type="ARBA" id="ARBA00023027"/>
    </source>
</evidence>
<evidence type="ECO:0000256" key="2">
    <source>
        <dbReference type="ARBA" id="ARBA00022630"/>
    </source>
</evidence>
<dbReference type="PANTHER" id="PTHR43821">
    <property type="entry name" value="NAD(P)H NITROREDUCTASE YDJA-RELATED"/>
    <property type="match status" value="1"/>
</dbReference>
<dbReference type="InterPro" id="IPR026021">
    <property type="entry name" value="YdjA-like"/>
</dbReference>
<keyword evidence="3 7" id="KW-0288">FMN</keyword>
<dbReference type="InterPro" id="IPR052530">
    <property type="entry name" value="NAD(P)H_nitroreductase"/>
</dbReference>
<evidence type="ECO:0000256" key="8">
    <source>
        <dbReference type="PIRSR" id="PIRSR000232-1"/>
    </source>
</evidence>
<dbReference type="Pfam" id="PF00881">
    <property type="entry name" value="Nitroreductase"/>
    <property type="match status" value="1"/>
</dbReference>
<feature type="binding site" description="in other chain" evidence="8">
    <location>
        <begin position="146"/>
        <end position="148"/>
    </location>
    <ligand>
        <name>FMN</name>
        <dbReference type="ChEBI" id="CHEBI:58210"/>
        <note>ligand shared between dimeric partners</note>
    </ligand>
</feature>
<evidence type="ECO:0000256" key="7">
    <source>
        <dbReference type="PIRNR" id="PIRNR000232"/>
    </source>
</evidence>
<dbReference type="SUPFAM" id="SSF55469">
    <property type="entry name" value="FMN-dependent nitroreductase-like"/>
    <property type="match status" value="1"/>
</dbReference>
<dbReference type="GO" id="GO:0016491">
    <property type="term" value="F:oxidoreductase activity"/>
    <property type="evidence" value="ECO:0007669"/>
    <property type="project" value="UniProtKB-UniRule"/>
</dbReference>
<dbReference type="EC" id="1.-.-.-" evidence="7"/>
<keyword evidence="4 7" id="KW-0521">NADP</keyword>
<keyword evidence="2 7" id="KW-0285">Flavoprotein</keyword>
<keyword evidence="11" id="KW-1185">Reference proteome</keyword>
<comment type="cofactor">
    <cofactor evidence="8">
        <name>FMN</name>
        <dbReference type="ChEBI" id="CHEBI:58210"/>
    </cofactor>
    <text evidence="8">Binds 1 FMN per subunit.</text>
</comment>
<evidence type="ECO:0000256" key="1">
    <source>
        <dbReference type="ARBA" id="ARBA00007118"/>
    </source>
</evidence>
<protein>
    <recommendedName>
        <fullName evidence="7">Putative NAD(P)H nitroreductase</fullName>
        <ecNumber evidence="7">1.-.-.-</ecNumber>
    </recommendedName>
</protein>
<evidence type="ECO:0000256" key="3">
    <source>
        <dbReference type="ARBA" id="ARBA00022643"/>
    </source>
</evidence>
<dbReference type="Proteomes" id="UP000251341">
    <property type="component" value="Unassembled WGS sequence"/>
</dbReference>
<feature type="binding site" evidence="8">
    <location>
        <position position="51"/>
    </location>
    <ligand>
        <name>FMN</name>
        <dbReference type="ChEBI" id="CHEBI:58210"/>
        <note>ligand shared between dimeric partners</note>
    </ligand>
</feature>
<gene>
    <name evidence="10" type="ORF">B9Z44_12690</name>
</gene>
<accession>A0A315ESV9</accession>
<name>A0A315ESV9_9BURK</name>
<proteinExistence type="inferred from homology"/>
<dbReference type="PIRSF" id="PIRSF000232">
    <property type="entry name" value="YdjA"/>
    <property type="match status" value="1"/>
</dbReference>
<dbReference type="InterPro" id="IPR029479">
    <property type="entry name" value="Nitroreductase"/>
</dbReference>
<dbReference type="EMBL" id="NESP01000001">
    <property type="protein sequence ID" value="PUE60351.1"/>
    <property type="molecule type" value="Genomic_DNA"/>
</dbReference>
<feature type="domain" description="Nitroreductase" evidence="9">
    <location>
        <begin position="31"/>
        <end position="176"/>
    </location>
</feature>
<dbReference type="InterPro" id="IPR000415">
    <property type="entry name" value="Nitroreductase-like"/>
</dbReference>
<organism evidence="10 11">
    <name type="scientific">Limnohabitans curvus</name>
    <dbReference type="NCBI Taxonomy" id="323423"/>
    <lineage>
        <taxon>Bacteria</taxon>
        <taxon>Pseudomonadati</taxon>
        <taxon>Pseudomonadota</taxon>
        <taxon>Betaproteobacteria</taxon>
        <taxon>Burkholderiales</taxon>
        <taxon>Comamonadaceae</taxon>
        <taxon>Limnohabitans</taxon>
    </lineage>
</organism>
<dbReference type="Gene3D" id="3.40.109.10">
    <property type="entry name" value="NADH Oxidase"/>
    <property type="match status" value="1"/>
</dbReference>
<comment type="caution">
    <text evidence="10">The sequence shown here is derived from an EMBL/GenBank/DDBJ whole genome shotgun (WGS) entry which is preliminary data.</text>
</comment>
<evidence type="ECO:0000256" key="5">
    <source>
        <dbReference type="ARBA" id="ARBA00023002"/>
    </source>
</evidence>
<reference evidence="10 11" key="1">
    <citation type="submission" date="2017-04" db="EMBL/GenBank/DDBJ databases">
        <title>Unexpected and diverse lifestyles within the genus Limnohabitans.</title>
        <authorList>
            <person name="Kasalicky V."/>
            <person name="Mehrshad M."/>
            <person name="Andrei S.-A."/>
            <person name="Salcher M."/>
            <person name="Kratochvilova H."/>
            <person name="Simek K."/>
            <person name="Ghai R."/>
        </authorList>
    </citation>
    <scope>NUCLEOTIDE SEQUENCE [LARGE SCALE GENOMIC DNA]</scope>
    <source>
        <strain evidence="10 11">MWH-C5</strain>
    </source>
</reference>
<evidence type="ECO:0000256" key="4">
    <source>
        <dbReference type="ARBA" id="ARBA00022857"/>
    </source>
</evidence>
<dbReference type="PANTHER" id="PTHR43821:SF1">
    <property type="entry name" value="NAD(P)H NITROREDUCTASE YDJA-RELATED"/>
    <property type="match status" value="1"/>
</dbReference>
<keyword evidence="5 7" id="KW-0560">Oxidoreductase</keyword>
<dbReference type="RefSeq" id="WP_108402606.1">
    <property type="nucleotide sequence ID" value="NZ_NESP01000001.1"/>
</dbReference>
<evidence type="ECO:0000259" key="9">
    <source>
        <dbReference type="Pfam" id="PF00881"/>
    </source>
</evidence>
<comment type="similarity">
    <text evidence="1 7">Belongs to the nitroreductase family.</text>
</comment>
<dbReference type="CDD" id="cd02135">
    <property type="entry name" value="YdjA-like"/>
    <property type="match status" value="1"/>
</dbReference>